<sequence>MTNENVDEQDKKIEEIENELLAEDDYSETPPSDIVAFNELRSCADLVRMYKNDQLIIKPDFQRDIVWPNPAQTRFIDSLVKQLPIPSMCLSLDYNTQERLMIDGLQRIFSIIKFLTDADWRLSSLDDIDEKISGKTSGFIKKKYPQIYSRIENLTIPVTVLRCDYSKKSHLNYLFTIFHRLNTGGNKLSNQEIRNCIYQGSFNDMLKDIVNYSNTRHLFGLKPHETKRYAYEELVLRVFAFADEYESYNGKLAKFLNDYMEKNRNIDDDEIRQRTREFIRVIDLFYERIMEGNQLPKLSKATTEALLVGMYININELEHLNTDQLREKYQSLREDQNFSFENLNEGIASTEKVKARIGRAIELFS</sequence>
<dbReference type="OrthoDB" id="8094406at2"/>
<dbReference type="PANTHER" id="PTHR39639">
    <property type="entry name" value="CHROMOSOME 16, WHOLE GENOME SHOTGUN SEQUENCE"/>
    <property type="match status" value="1"/>
</dbReference>
<organism evidence="2 3">
    <name type="scientific">Pseudidiomarina marina</name>
    <dbReference type="NCBI Taxonomy" id="502366"/>
    <lineage>
        <taxon>Bacteria</taxon>
        <taxon>Pseudomonadati</taxon>
        <taxon>Pseudomonadota</taxon>
        <taxon>Gammaproteobacteria</taxon>
        <taxon>Alteromonadales</taxon>
        <taxon>Idiomarinaceae</taxon>
        <taxon>Pseudidiomarina</taxon>
    </lineage>
</organism>
<comment type="caution">
    <text evidence="2">The sequence shown here is derived from an EMBL/GenBank/DDBJ whole genome shotgun (WGS) entry which is preliminary data.</text>
</comment>
<dbReference type="Proteomes" id="UP000288127">
    <property type="component" value="Unassembled WGS sequence"/>
</dbReference>
<feature type="domain" description="GmrSD restriction endonucleases N-terminal" evidence="1">
    <location>
        <begin position="45"/>
        <end position="198"/>
    </location>
</feature>
<keyword evidence="3" id="KW-1185">Reference proteome</keyword>
<evidence type="ECO:0000259" key="1">
    <source>
        <dbReference type="Pfam" id="PF03235"/>
    </source>
</evidence>
<evidence type="ECO:0000313" key="3">
    <source>
        <dbReference type="Proteomes" id="UP000288127"/>
    </source>
</evidence>
<gene>
    <name evidence="2" type="ORF">CWI76_09270</name>
</gene>
<name>A0A432YE52_9GAMM</name>
<proteinExistence type="predicted"/>
<dbReference type="PANTHER" id="PTHR39639:SF1">
    <property type="entry name" value="DUF262 DOMAIN-CONTAINING PROTEIN"/>
    <property type="match status" value="1"/>
</dbReference>
<dbReference type="EMBL" id="PIPZ01000003">
    <property type="protein sequence ID" value="RUO59213.1"/>
    <property type="molecule type" value="Genomic_DNA"/>
</dbReference>
<accession>A0A432YE52</accession>
<dbReference type="Pfam" id="PF03235">
    <property type="entry name" value="GmrSD_N"/>
    <property type="match status" value="1"/>
</dbReference>
<dbReference type="RefSeq" id="WP_126760062.1">
    <property type="nucleotide sequence ID" value="NZ_PIPZ01000003.1"/>
</dbReference>
<reference evidence="3" key="1">
    <citation type="journal article" date="2018" name="Front. Microbiol.">
        <title>Genome-Based Analysis Reveals the Taxonomy and Diversity of the Family Idiomarinaceae.</title>
        <authorList>
            <person name="Liu Y."/>
            <person name="Lai Q."/>
            <person name="Shao Z."/>
        </authorList>
    </citation>
    <scope>NUCLEOTIDE SEQUENCE [LARGE SCALE GENOMIC DNA]</scope>
    <source>
        <strain evidence="3">PIM1</strain>
    </source>
</reference>
<evidence type="ECO:0000313" key="2">
    <source>
        <dbReference type="EMBL" id="RUO59213.1"/>
    </source>
</evidence>
<dbReference type="InterPro" id="IPR004919">
    <property type="entry name" value="GmrSD_N"/>
</dbReference>
<dbReference type="AlphaFoldDB" id="A0A432YE52"/>
<protein>
    <recommendedName>
        <fullName evidence="1">GmrSD restriction endonucleases N-terminal domain-containing protein</fullName>
    </recommendedName>
</protein>